<evidence type="ECO:0008006" key="4">
    <source>
        <dbReference type="Google" id="ProtNLM"/>
    </source>
</evidence>
<dbReference type="OrthoDB" id="394287at2759"/>
<proteinExistence type="predicted"/>
<evidence type="ECO:0000313" key="2">
    <source>
        <dbReference type="EMBL" id="ANQ07105.1"/>
    </source>
</evidence>
<organism evidence="2 3">
    <name type="scientific">Plasmodium coatneyi</name>
    <dbReference type="NCBI Taxonomy" id="208452"/>
    <lineage>
        <taxon>Eukaryota</taxon>
        <taxon>Sar</taxon>
        <taxon>Alveolata</taxon>
        <taxon>Apicomplexa</taxon>
        <taxon>Aconoidasida</taxon>
        <taxon>Haemosporida</taxon>
        <taxon>Plasmodiidae</taxon>
        <taxon>Plasmodium</taxon>
    </lineage>
</organism>
<evidence type="ECO:0000313" key="3">
    <source>
        <dbReference type="Proteomes" id="UP000092716"/>
    </source>
</evidence>
<dbReference type="Proteomes" id="UP000092716">
    <property type="component" value="Chromosome 6"/>
</dbReference>
<gene>
    <name evidence="2" type="ORF">PCOAH_00015410</name>
</gene>
<protein>
    <recommendedName>
        <fullName evidence="4">KIR protein</fullName>
    </recommendedName>
</protein>
<evidence type="ECO:0000256" key="1">
    <source>
        <dbReference type="SAM" id="MobiDB-lite"/>
    </source>
</evidence>
<dbReference type="GeneID" id="30908267"/>
<name>A0A1B1DWZ0_9APIC</name>
<accession>A0A1B1DWZ0</accession>
<dbReference type="KEGG" id="pcot:PCOAH_00015410"/>
<feature type="region of interest" description="Disordered" evidence="1">
    <location>
        <begin position="289"/>
        <end position="319"/>
    </location>
</feature>
<sequence length="319" mass="35845">MLEKGGTRPKDIGKLATAPLTTLAEYSELSTWLNTIGSAWNLVYKIKESISGDKAICDYFYYWLGHLLFEECGLHSIPEAMNKIYQQLKILTSESNCNSKDNHSSKDIFYGDKLKFEFEQDYNPKQEQLQKYYEFCNEGYKGLRTNFTPTFPEVDVECKSDNEHAYCTKFKGKYETYCQGEGSSEVEEGCKIVNGVGSPATGAETETLAVSDGQSSPGSTVAVVFGALATYTSLFSGIKNSFGSSSNRRKRKRKRRTTVESDFDTITEDTLTEYSTEASTVGSMEEYTVYDGRSPSGRRGRTNNGRREGNRNNISYQRI</sequence>
<dbReference type="EMBL" id="CP016244">
    <property type="protein sequence ID" value="ANQ07105.1"/>
    <property type="molecule type" value="Genomic_DNA"/>
</dbReference>
<dbReference type="RefSeq" id="XP_019913800.1">
    <property type="nucleotide sequence ID" value="XM_020058350.1"/>
</dbReference>
<dbReference type="AlphaFoldDB" id="A0A1B1DWZ0"/>
<keyword evidence="3" id="KW-1185">Reference proteome</keyword>
<dbReference type="VEuPathDB" id="PlasmoDB:PCOAH_00015410"/>
<reference evidence="3" key="1">
    <citation type="submission" date="2016-06" db="EMBL/GenBank/DDBJ databases">
        <title>First high quality genome sequence of Plasmodium coatneyi using continuous long reads from single molecule, real-time sequencing.</title>
        <authorList>
            <person name="Chien J.-T."/>
            <person name="Pakala S.B."/>
            <person name="Geraldo J.A."/>
            <person name="Lapp S.A."/>
            <person name="Barnwell J.W."/>
            <person name="Kissinger J.C."/>
            <person name="Galinski M.R."/>
            <person name="Humphrey J.C."/>
        </authorList>
    </citation>
    <scope>NUCLEOTIDE SEQUENCE [LARGE SCALE GENOMIC DNA]</scope>
    <source>
        <strain evidence="3">Hackeri</strain>
    </source>
</reference>